<dbReference type="Gene3D" id="2.20.70.10">
    <property type="match status" value="1"/>
</dbReference>
<evidence type="ECO:0000256" key="1">
    <source>
        <dbReference type="SAM" id="MobiDB-lite"/>
    </source>
</evidence>
<feature type="domain" description="WW" evidence="2">
    <location>
        <begin position="163"/>
        <end position="197"/>
    </location>
</feature>
<dbReference type="GO" id="GO:0005884">
    <property type="term" value="C:actin filament"/>
    <property type="evidence" value="ECO:0007669"/>
    <property type="project" value="TreeGrafter"/>
</dbReference>
<feature type="region of interest" description="Disordered" evidence="1">
    <location>
        <begin position="263"/>
        <end position="351"/>
    </location>
</feature>
<reference evidence="3" key="1">
    <citation type="submission" date="2021-02" db="EMBL/GenBank/DDBJ databases">
        <authorList>
            <person name="Dougan E. K."/>
            <person name="Rhodes N."/>
            <person name="Thang M."/>
            <person name="Chan C."/>
        </authorList>
    </citation>
    <scope>NUCLEOTIDE SEQUENCE</scope>
</reference>
<feature type="compositionally biased region" description="Pro residues" evidence="1">
    <location>
        <begin position="394"/>
        <end position="407"/>
    </location>
</feature>
<dbReference type="PANTHER" id="PTHR45691:SF6">
    <property type="entry name" value="PROTEIN DIAPHANOUS"/>
    <property type="match status" value="1"/>
</dbReference>
<feature type="compositionally biased region" description="Pro residues" evidence="1">
    <location>
        <begin position="271"/>
        <end position="292"/>
    </location>
</feature>
<dbReference type="SMART" id="SM00456">
    <property type="entry name" value="WW"/>
    <property type="match status" value="2"/>
</dbReference>
<name>A0A813HX76_POLGL</name>
<keyword evidence="4" id="KW-1185">Reference proteome</keyword>
<dbReference type="PANTHER" id="PTHR45691">
    <property type="entry name" value="PROTEIN DIAPHANOUS"/>
    <property type="match status" value="1"/>
</dbReference>
<feature type="region of interest" description="Disordered" evidence="1">
    <location>
        <begin position="16"/>
        <end position="143"/>
    </location>
</feature>
<dbReference type="GO" id="GO:0030041">
    <property type="term" value="P:actin filament polymerization"/>
    <property type="evidence" value="ECO:0007669"/>
    <property type="project" value="TreeGrafter"/>
</dbReference>
<evidence type="ECO:0000259" key="2">
    <source>
        <dbReference type="PROSITE" id="PS50020"/>
    </source>
</evidence>
<accession>A0A813HX76</accession>
<evidence type="ECO:0000313" key="4">
    <source>
        <dbReference type="Proteomes" id="UP000654075"/>
    </source>
</evidence>
<organism evidence="3 4">
    <name type="scientific">Polarella glacialis</name>
    <name type="common">Dinoflagellate</name>
    <dbReference type="NCBI Taxonomy" id="89957"/>
    <lineage>
        <taxon>Eukaryota</taxon>
        <taxon>Sar</taxon>
        <taxon>Alveolata</taxon>
        <taxon>Dinophyceae</taxon>
        <taxon>Suessiales</taxon>
        <taxon>Suessiaceae</taxon>
        <taxon>Polarella</taxon>
    </lineage>
</organism>
<sequence length="554" mass="59643">MKSFVPGSLLSALLLSGKKSYGSKTDASTLKAEPQEEPSEGRPDAVFEKAPPLDSSPLASSPSPESDQPAAKVEPPKPGVLKSQQKLCRPRGSVLCADAGGGRSPEPEPKPSAPKGTGSRRNGPRSKPFAQGRPFASSDSSPACEKLSQLLERAMGASNVSHQERPGVWERAVDKERNAVYYWDHRLQVATWSVPPPVLGWWERIWDPIQNLEFFWNSATAETLWHLPLPGGCNGPPSWSDPLSFGAMGMGATTLFASPVPGNVEKVTAPTPTPPSAPPLSMSPPSTAPPSAAPVLTPTSPMIAPLPNQQQQQQQHQQQQQQQQQQAASIAPPFMTPPSTAPPSTTPVSADPLLGVAREFPLGMTVSNVLQHPVLRGSMSKAGPPERLVFQPQEPIPKFPPPPPKQRPPGHSTPTQKVEMSAMPGPTRMPAPPKAPPPAHLQEEMRERAPLPRPGSVWNEEGCGESPEDPTGWGSSPDGGEDEGEDAESNDERQDWMDDEQGPCQTGCDEGTWVPPDEDARSTWDEDDKSTGDDDKPPVDEEEWTCSKKPRNNY</sequence>
<feature type="compositionally biased region" description="Pro residues" evidence="1">
    <location>
        <begin position="427"/>
        <end position="439"/>
    </location>
</feature>
<evidence type="ECO:0000313" key="3">
    <source>
        <dbReference type="EMBL" id="CAE8642341.1"/>
    </source>
</evidence>
<feature type="region of interest" description="Disordered" evidence="1">
    <location>
        <begin position="377"/>
        <end position="554"/>
    </location>
</feature>
<dbReference type="InterPro" id="IPR001202">
    <property type="entry name" value="WW_dom"/>
</dbReference>
<protein>
    <recommendedName>
        <fullName evidence="2">WW domain-containing protein</fullName>
    </recommendedName>
</protein>
<feature type="compositionally biased region" description="Pro residues" evidence="1">
    <location>
        <begin position="334"/>
        <end position="345"/>
    </location>
</feature>
<dbReference type="OrthoDB" id="437889at2759"/>
<dbReference type="EMBL" id="CAJNNV010033152">
    <property type="protein sequence ID" value="CAE8642341.1"/>
    <property type="molecule type" value="Genomic_DNA"/>
</dbReference>
<dbReference type="Proteomes" id="UP000654075">
    <property type="component" value="Unassembled WGS sequence"/>
</dbReference>
<feature type="compositionally biased region" description="Acidic residues" evidence="1">
    <location>
        <begin position="479"/>
        <end position="489"/>
    </location>
</feature>
<dbReference type="InterPro" id="IPR051412">
    <property type="entry name" value="Formin_Homology_Diaphanous_sf"/>
</dbReference>
<feature type="compositionally biased region" description="Basic and acidic residues" evidence="1">
    <location>
        <begin position="441"/>
        <end position="450"/>
    </location>
</feature>
<dbReference type="AlphaFoldDB" id="A0A813HX76"/>
<feature type="domain" description="WW" evidence="2">
    <location>
        <begin position="196"/>
        <end position="230"/>
    </location>
</feature>
<dbReference type="PROSITE" id="PS50020">
    <property type="entry name" value="WW_DOMAIN_2"/>
    <property type="match status" value="2"/>
</dbReference>
<comment type="caution">
    <text evidence="3">The sequence shown here is derived from an EMBL/GenBank/DDBJ whole genome shotgun (WGS) entry which is preliminary data.</text>
</comment>
<gene>
    <name evidence="3" type="ORF">PGLA1383_LOCUS56843</name>
</gene>
<proteinExistence type="predicted"/>
<feature type="compositionally biased region" description="Basic and acidic residues" evidence="1">
    <location>
        <begin position="518"/>
        <end position="539"/>
    </location>
</feature>
<feature type="compositionally biased region" description="Low complexity" evidence="1">
    <location>
        <begin position="50"/>
        <end position="67"/>
    </location>
</feature>
<feature type="compositionally biased region" description="Low complexity" evidence="1">
    <location>
        <begin position="309"/>
        <end position="326"/>
    </location>
</feature>